<dbReference type="PANTHER" id="PTHR10724:SF10">
    <property type="entry name" value="S1 RNA-BINDING DOMAIN-CONTAINING PROTEIN 1"/>
    <property type="match status" value="1"/>
</dbReference>
<dbReference type="PANTHER" id="PTHR10724">
    <property type="entry name" value="30S RIBOSOMAL PROTEIN S1"/>
    <property type="match status" value="1"/>
</dbReference>
<dbReference type="SUPFAM" id="SSF50249">
    <property type="entry name" value="Nucleic acid-binding proteins"/>
    <property type="match status" value="1"/>
</dbReference>
<reference evidence="4" key="1">
    <citation type="submission" date="2015-08" db="EMBL/GenBank/DDBJ databases">
        <title>Vibrio galatheae sp. nov., a novel member of the Vibrionaceae family isolated from the Solomon Islands.</title>
        <authorList>
            <person name="Giubergia S."/>
            <person name="Machado H."/>
            <person name="Mateiu R.V."/>
            <person name="Gram L."/>
        </authorList>
    </citation>
    <scope>NUCLEOTIDE SEQUENCE [LARGE SCALE GENOMIC DNA]</scope>
    <source>
        <strain evidence="4">DSM 19584</strain>
    </source>
</reference>
<dbReference type="SUPFAM" id="SSF53098">
    <property type="entry name" value="Ribonuclease H-like"/>
    <property type="match status" value="1"/>
</dbReference>
<dbReference type="EMBL" id="LHPJ01000010">
    <property type="protein sequence ID" value="KOO02862.1"/>
    <property type="molecule type" value="Genomic_DNA"/>
</dbReference>
<dbReference type="InterPro" id="IPR023319">
    <property type="entry name" value="Tex-like_HTH_dom_sf"/>
</dbReference>
<dbReference type="Pfam" id="PF17674">
    <property type="entry name" value="HHH_9"/>
    <property type="match status" value="1"/>
</dbReference>
<dbReference type="InterPro" id="IPR018974">
    <property type="entry name" value="Tex-like_N"/>
</dbReference>
<feature type="domain" description="S1 motif" evidence="2">
    <location>
        <begin position="651"/>
        <end position="720"/>
    </location>
</feature>
<dbReference type="InterPro" id="IPR037027">
    <property type="entry name" value="YqgF/RNaseH-like_dom_sf"/>
</dbReference>
<dbReference type="InterPro" id="IPR055179">
    <property type="entry name" value="Tex-like_central_region"/>
</dbReference>
<dbReference type="RefSeq" id="WP_053396272.1">
    <property type="nucleotide sequence ID" value="NZ_LHPJ01000010.1"/>
</dbReference>
<dbReference type="AlphaFoldDB" id="A0A0M0HM46"/>
<dbReference type="OrthoDB" id="9804714at2"/>
<dbReference type="InterPro" id="IPR050437">
    <property type="entry name" value="Ribos_protein_bS1-like"/>
</dbReference>
<feature type="compositionally biased region" description="Polar residues" evidence="1">
    <location>
        <begin position="732"/>
        <end position="748"/>
    </location>
</feature>
<dbReference type="InterPro" id="IPR012340">
    <property type="entry name" value="NA-bd_OB-fold"/>
</dbReference>
<dbReference type="InterPro" id="IPR012337">
    <property type="entry name" value="RNaseH-like_sf"/>
</dbReference>
<dbReference type="FunFam" id="1.10.150.310:FF:000001">
    <property type="entry name" value="RNA-binding transcriptional accessory protein"/>
    <property type="match status" value="1"/>
</dbReference>
<dbReference type="Pfam" id="PF16921">
    <property type="entry name" value="Tex_YqgF"/>
    <property type="match status" value="1"/>
</dbReference>
<dbReference type="Gene3D" id="1.10.150.310">
    <property type="entry name" value="Tex RuvX-like domain-like"/>
    <property type="match status" value="1"/>
</dbReference>
<dbReference type="InterPro" id="IPR041692">
    <property type="entry name" value="HHH_9"/>
</dbReference>
<feature type="compositionally biased region" description="Low complexity" evidence="1">
    <location>
        <begin position="761"/>
        <end position="773"/>
    </location>
</feature>
<dbReference type="PROSITE" id="PS50126">
    <property type="entry name" value="S1"/>
    <property type="match status" value="1"/>
</dbReference>
<evidence type="ECO:0000313" key="4">
    <source>
        <dbReference type="Proteomes" id="UP000037515"/>
    </source>
</evidence>
<dbReference type="GO" id="GO:0006139">
    <property type="term" value="P:nucleobase-containing compound metabolic process"/>
    <property type="evidence" value="ECO:0007669"/>
    <property type="project" value="InterPro"/>
</dbReference>
<dbReference type="Proteomes" id="UP000037515">
    <property type="component" value="Unassembled WGS sequence"/>
</dbReference>
<comment type="caution">
    <text evidence="3">The sequence shown here is derived from an EMBL/GenBank/DDBJ whole genome shotgun (WGS) entry which is preliminary data.</text>
</comment>
<dbReference type="Pfam" id="PF09371">
    <property type="entry name" value="Tex_N"/>
    <property type="match status" value="1"/>
</dbReference>
<sequence length="773" mass="84920">MSQAICHTIAQELNVRPEQVIAAVNLIDDGNTVPFIARYRKEVTGGLDDTQLRNLDSRLSYLRELDDRRQTILKSIGEQGKLTAELEAEINQADSKTRLEDLYLPYKPKRRTKGQIAIEAGLEPLADKLWNEPQTEPESEATQYIDADKGIADTKAALDGARAIVMERIAEDANLLEKIRHHLNRNAELVARVVEGREREGEKFKDYFEHNEPLSKVPSHRALAMLRGRNEGFLTLAMNADPAQEEGVRQSYCETIIADHYGISLSNAPADTWRKQVISWAWRIKVSMHMETELMGALKERAEIEAIEVFATNLKDLLMAAPAGPRATLGLDPGLRTGSKIAVVDSTGKVLATDTIYPHPPQNQYDKAAQVVASLVTKHNVDLIAIGNGTASRETDSFVADLIKRNNLKVQKIMVSEAGASVYSASELAAKEFPNLDVSLRGAVSIARRLQDPLAELVKIDPKSIGVGQYQHDVSQSMLAKRLDAVVEDCVNAVGVDVNTASPALLTRVAGLSSTIAQNIVDYRDENGRFEARTTLKKVARLGPKAFEQCAGFLRIMDGKNPLDASSVHPEAYPVVKAIAEKNRKDVKSLIGDTDFLRNLHAVDYTNENFGVPTVTDIIKELDKPGRDPRPEFKTATFADGVNKVSDLEPGMVLEGVVSNVANFGAFVDIGVHQDGLVHISALTDRFVSDPREVVKAGDIVKVKVMEVDVQRKRIALSMRLNDEPGQDNRPQRSSAPRGQQHQSNSGGQRRRDESSNSAMGGAFAAAFAKAKR</sequence>
<dbReference type="InterPro" id="IPR010994">
    <property type="entry name" value="RuvA_2-like"/>
</dbReference>
<dbReference type="SMART" id="SM00316">
    <property type="entry name" value="S1"/>
    <property type="match status" value="1"/>
</dbReference>
<dbReference type="InterPro" id="IPR023323">
    <property type="entry name" value="Tex-like_dom_sf"/>
</dbReference>
<dbReference type="GO" id="GO:0005829">
    <property type="term" value="C:cytosol"/>
    <property type="evidence" value="ECO:0007669"/>
    <property type="project" value="TreeGrafter"/>
</dbReference>
<dbReference type="Pfam" id="PF12836">
    <property type="entry name" value="HHH_3"/>
    <property type="match status" value="1"/>
</dbReference>
<dbReference type="Gene3D" id="1.10.10.650">
    <property type="entry name" value="RuvA domain 2-like"/>
    <property type="match status" value="1"/>
</dbReference>
<dbReference type="GO" id="GO:0006412">
    <property type="term" value="P:translation"/>
    <property type="evidence" value="ECO:0007669"/>
    <property type="project" value="TreeGrafter"/>
</dbReference>
<dbReference type="STRING" id="693.AKJ17_13100"/>
<dbReference type="Gene3D" id="1.10.3500.10">
    <property type="entry name" value="Tex N-terminal region-like"/>
    <property type="match status" value="1"/>
</dbReference>
<evidence type="ECO:0000259" key="2">
    <source>
        <dbReference type="PROSITE" id="PS50126"/>
    </source>
</evidence>
<dbReference type="SUPFAM" id="SSF47781">
    <property type="entry name" value="RuvA domain 2-like"/>
    <property type="match status" value="2"/>
</dbReference>
<dbReference type="FunFam" id="2.40.50.140:FF:000051">
    <property type="entry name" value="RNA-binding transcriptional accessory protein"/>
    <property type="match status" value="1"/>
</dbReference>
<dbReference type="Gene3D" id="2.40.50.140">
    <property type="entry name" value="Nucleic acid-binding proteins"/>
    <property type="match status" value="1"/>
</dbReference>
<dbReference type="GO" id="GO:0003735">
    <property type="term" value="F:structural constituent of ribosome"/>
    <property type="evidence" value="ECO:0007669"/>
    <property type="project" value="TreeGrafter"/>
</dbReference>
<dbReference type="Pfam" id="PF22706">
    <property type="entry name" value="Tex_central_region"/>
    <property type="match status" value="1"/>
</dbReference>
<dbReference type="InterPro" id="IPR006641">
    <property type="entry name" value="YqgF/RNaseH-like_dom"/>
</dbReference>
<dbReference type="GO" id="GO:0003729">
    <property type="term" value="F:mRNA binding"/>
    <property type="evidence" value="ECO:0007669"/>
    <property type="project" value="UniProtKB-ARBA"/>
</dbReference>
<dbReference type="FunFam" id="1.10.10.650:FF:000001">
    <property type="entry name" value="S1 RNA-binding domain 1"/>
    <property type="match status" value="1"/>
</dbReference>
<dbReference type="SMART" id="SM00732">
    <property type="entry name" value="YqgFc"/>
    <property type="match status" value="1"/>
</dbReference>
<proteinExistence type="predicted"/>
<dbReference type="SUPFAM" id="SSF158832">
    <property type="entry name" value="Tex N-terminal region-like"/>
    <property type="match status" value="1"/>
</dbReference>
<dbReference type="InterPro" id="IPR044146">
    <property type="entry name" value="S1_Tex"/>
</dbReference>
<evidence type="ECO:0000313" key="3">
    <source>
        <dbReference type="EMBL" id="KOO02862.1"/>
    </source>
</evidence>
<evidence type="ECO:0000256" key="1">
    <source>
        <dbReference type="SAM" id="MobiDB-lite"/>
    </source>
</evidence>
<dbReference type="Pfam" id="PF00575">
    <property type="entry name" value="S1"/>
    <property type="match status" value="1"/>
</dbReference>
<feature type="region of interest" description="Disordered" evidence="1">
    <location>
        <begin position="718"/>
        <end position="773"/>
    </location>
</feature>
<gene>
    <name evidence="3" type="ORF">AKJ17_13100</name>
</gene>
<protein>
    <submittedName>
        <fullName evidence="3">Transcription accessory protein</fullName>
    </submittedName>
</protein>
<dbReference type="FunFam" id="3.30.420.140:FF:000001">
    <property type="entry name" value="RNA-binding transcriptional accessory protein"/>
    <property type="match status" value="1"/>
</dbReference>
<keyword evidence="4" id="KW-1185">Reference proteome</keyword>
<accession>A0A0M0HM46</accession>
<dbReference type="Gene3D" id="3.30.420.140">
    <property type="entry name" value="YqgF/RNase H-like domain"/>
    <property type="match status" value="1"/>
</dbReference>
<dbReference type="PATRIC" id="fig|693.5.peg.2683"/>
<organism evidence="3 4">
    <name type="scientific">Vibrio nereis</name>
    <dbReference type="NCBI Taxonomy" id="693"/>
    <lineage>
        <taxon>Bacteria</taxon>
        <taxon>Pseudomonadati</taxon>
        <taxon>Pseudomonadota</taxon>
        <taxon>Gammaproteobacteria</taxon>
        <taxon>Vibrionales</taxon>
        <taxon>Vibrionaceae</taxon>
        <taxon>Vibrio</taxon>
    </lineage>
</organism>
<dbReference type="InterPro" id="IPR032639">
    <property type="entry name" value="Tex_YqgF"/>
</dbReference>
<dbReference type="InterPro" id="IPR003029">
    <property type="entry name" value="S1_domain"/>
</dbReference>
<name>A0A0M0HM46_VIBNE</name>
<dbReference type="CDD" id="cd05685">
    <property type="entry name" value="S1_Tex"/>
    <property type="match status" value="1"/>
</dbReference>